<sequence>MLRVSVKTLLALLLVMSLLFNVATITMTGVYTAVSGALSAVGVSTVMSRQSAVLARQSAVLARQSAAATASLARANKIAEKAEEFSKKTKAITKSTTDRVKRRVVRGAARSTSSVFGEAIPVLGTAVIVGVLALEIKDACDTAQDMAGLEAALDAENDPEAARQRAVDTFSCTDLIPDADTLPSGMDVWKGMIEAPGKAWDAAAEFVVGLPDIDRSGNANKIIGWIGGLMTDVKDLFGEGSNVE</sequence>
<keyword evidence="2" id="KW-1185">Reference proteome</keyword>
<protein>
    <submittedName>
        <fullName evidence="1">Uncharacterized protein</fullName>
    </submittedName>
</protein>
<gene>
    <name evidence="1" type="ORF">ACFQ2S_22740</name>
</gene>
<dbReference type="EMBL" id="JBHTJT010000056">
    <property type="protein sequence ID" value="MFD0982461.1"/>
    <property type="molecule type" value="Genomic_DNA"/>
</dbReference>
<proteinExistence type="predicted"/>
<evidence type="ECO:0000313" key="1">
    <source>
        <dbReference type="EMBL" id="MFD0982461.1"/>
    </source>
</evidence>
<organism evidence="1 2">
    <name type="scientific">Tropicimonas aquimaris</name>
    <dbReference type="NCBI Taxonomy" id="914152"/>
    <lineage>
        <taxon>Bacteria</taxon>
        <taxon>Pseudomonadati</taxon>
        <taxon>Pseudomonadota</taxon>
        <taxon>Alphaproteobacteria</taxon>
        <taxon>Rhodobacterales</taxon>
        <taxon>Roseobacteraceae</taxon>
        <taxon>Tropicimonas</taxon>
    </lineage>
</organism>
<reference evidence="2" key="1">
    <citation type="journal article" date="2019" name="Int. J. Syst. Evol. Microbiol.">
        <title>The Global Catalogue of Microorganisms (GCM) 10K type strain sequencing project: providing services to taxonomists for standard genome sequencing and annotation.</title>
        <authorList>
            <consortium name="The Broad Institute Genomics Platform"/>
            <consortium name="The Broad Institute Genome Sequencing Center for Infectious Disease"/>
            <person name="Wu L."/>
            <person name="Ma J."/>
        </authorList>
    </citation>
    <scope>NUCLEOTIDE SEQUENCE [LARGE SCALE GENOMIC DNA]</scope>
    <source>
        <strain evidence="2">CCUG 60524</strain>
    </source>
</reference>
<dbReference type="Proteomes" id="UP001597108">
    <property type="component" value="Unassembled WGS sequence"/>
</dbReference>
<evidence type="ECO:0000313" key="2">
    <source>
        <dbReference type="Proteomes" id="UP001597108"/>
    </source>
</evidence>
<accession>A0ABW3IY57</accession>
<dbReference type="RefSeq" id="WP_386078446.1">
    <property type="nucleotide sequence ID" value="NZ_JBHTJT010000056.1"/>
</dbReference>
<name>A0ABW3IY57_9RHOB</name>
<comment type="caution">
    <text evidence="1">The sequence shown here is derived from an EMBL/GenBank/DDBJ whole genome shotgun (WGS) entry which is preliminary data.</text>
</comment>